<keyword evidence="4" id="KW-0493">Microtubule</keyword>
<protein>
    <recommendedName>
        <fullName evidence="11">Spc7 kinetochore protein domain-containing protein</fullName>
    </recommendedName>
</protein>
<sequence>MPTVLSELLHGKAASSGTETAPTTHQTTLLVSNSGRSSSLPFSFLDHFKSLCSLLVSGTAAASSTYSSQRHHGHISASRSQLYASLDTFYAATMMFSRKNSTCCFRSTSHTLAWPGLEANPSVEAIRRSEMDTHIRKDRLFQMQMLMESHIYTLAESKDDRSSRKLASLVSRLLPNKSTLAPSSVLGLLDVDCIENVLFLLASVANLDRSCNDRLSMSENIYPFKARINRSPSDLALETTSPSVADLSLSTAFSFDTSLFESYDTCTRETSSNDELFSLASSKGTFSSPFQQPGVGFQFPEVLSTESSFRAHSHSFSRDRECKVPVKQHTSLYSDSRGLFSKGAVETHTQPSNHCENAFTADLDTSWPEQPTELSWEKASNTSLALSRISLISDAPPNMFESVCAVRYPRLFESDVTHIPLSQEFVIKCMLKAAIGVSSPVFLVDPIECIMTVRLYPNIDVFLTTLSAGSLKSILCEMAEFGSLYLRLQWIIVSLKSDTKRFGLTGTALSVGLTALLKDVQSNVDGLQGSELDRTLHIIDVVTSLSRLRNLLSLVISVFNCNIHRPIGDCILPTGLEILTLLYDTAVKIDMGCVMDQAMGTLSNPMDSHHDLRDTLLSLFQQSSLPFLSWADCWLGLSRCPLTSESQNTFDFSAGIGKLKSGGLAAHDPFDEFFIAFDEKLPISEDQGGLKFKICHGARRPPSFVPSEVVQNFLEAGVALRIIDTCHTQRLSFSSIFVNSTEPLKCSIAFMFHEIGFLRDMTERYERSKTNLLDERIQTIKEDERRRIDAWQKSQAQLIQYKEAAMQNALSIRNTQLVAAGHRKQQLKLDIEAFLTMQTSVRAGMLEIERNKEAQRILSEVMACAKTNELEANEAEVMKLNFETRMKLLQKAEERVVWRQKRLDLTIQRLAAMESPWIGTTGSVECGLDPPEPDSSSIHSVPKDSNEESDRSVAEPLSEHIVEPKPPLSVNTNVSTTTPHLSTTVDLETSPLLACAIDGSEEPHKVGPPVHSITSAICSQISDVVDSVVSISSPYIDNYTNGQDLVVEHAPDPPSVLLHNTTLATKESLFINVTEKGDTLIKDMMASTDSIHSSIVSTMKNAELTHNLGSFQPFSTHSHVENSGFFCIPDSPIMPQDSNDVNDVRNGPVKRTICPLSISIDRSLLHIWRAQERIISRTALMVFFCGKAQETIDIRFHINILTSYYCLRDGQFIVSLKDALFGDGHAGADYAGRGLGLNGNGRWPVDISLASHALGDLFLGKPTSTSGENSRDMLDFHLSTLLKIEYTSDMPGPDITATNSMSFFRLVYTPPPPIHIIITPECTNKLEMVFSWLLRLVRADTALNHATQTHFWQHLCVSKSDLDPAVLKMSIAERMLVVHLVQQAKAFLKGIMWYSFDVVVGSSCTDLQKTLSATETLVHQSSFFANLDGPDSSSKADPLYGNTTYEELDPDTRERGRSIRCLSSLQSTVLKTVCTICSHLFLDQQHRIVRSHLDHIVQLILKLSRYIHGYPIVESLSSLQASFQVRHGLLMTALLEISQGQPFIPNMVSPSTLSRPRQPNSKRVMELAADLHFLLESTH</sequence>
<keyword evidence="3" id="KW-0963">Cytoplasm</keyword>
<comment type="subcellular location">
    <subcellularLocation>
        <location evidence="1">Cytoplasm</location>
        <location evidence="1">Cytoskeleton</location>
    </subcellularLocation>
</comment>
<evidence type="ECO:0000256" key="6">
    <source>
        <dbReference type="SAM" id="MobiDB-lite"/>
    </source>
</evidence>
<dbReference type="InterPro" id="IPR040457">
    <property type="entry name" value="GCP_C"/>
</dbReference>
<keyword evidence="5" id="KW-0206">Cytoskeleton</keyword>
<feature type="domain" description="Gamma tubulin complex component protein N-terminal" evidence="8">
    <location>
        <begin position="427"/>
        <end position="739"/>
    </location>
</feature>
<proteinExistence type="inferred from homology"/>
<dbReference type="PANTHER" id="PTHR19302:SF70">
    <property type="entry name" value="GAMMA-TUBULIN COMPLEX COMPONENT 6"/>
    <property type="match status" value="1"/>
</dbReference>
<evidence type="ECO:0000256" key="1">
    <source>
        <dbReference type="ARBA" id="ARBA00004245"/>
    </source>
</evidence>
<evidence type="ECO:0000313" key="9">
    <source>
        <dbReference type="EMBL" id="KAH6586481.1"/>
    </source>
</evidence>
<accession>A0ABQ8ETU7</accession>
<dbReference type="InterPro" id="IPR042241">
    <property type="entry name" value="GCP_C_sf"/>
</dbReference>
<feature type="compositionally biased region" description="Basic and acidic residues" evidence="6">
    <location>
        <begin position="941"/>
        <end position="963"/>
    </location>
</feature>
<evidence type="ECO:0000256" key="5">
    <source>
        <dbReference type="ARBA" id="ARBA00023212"/>
    </source>
</evidence>
<evidence type="ECO:0000256" key="4">
    <source>
        <dbReference type="ARBA" id="ARBA00022701"/>
    </source>
</evidence>
<comment type="caution">
    <text evidence="9">The sequence shown here is derived from an EMBL/GenBank/DDBJ whole genome shotgun (WGS) entry which is preliminary data.</text>
</comment>
<evidence type="ECO:0000259" key="7">
    <source>
        <dbReference type="Pfam" id="PF04130"/>
    </source>
</evidence>
<feature type="region of interest" description="Disordered" evidence="6">
    <location>
        <begin position="921"/>
        <end position="974"/>
    </location>
</feature>
<evidence type="ECO:0000259" key="8">
    <source>
        <dbReference type="Pfam" id="PF17681"/>
    </source>
</evidence>
<evidence type="ECO:0000313" key="10">
    <source>
        <dbReference type="Proteomes" id="UP001648503"/>
    </source>
</evidence>
<gene>
    <name evidence="9" type="ORF">BASA50_000436</name>
</gene>
<dbReference type="Proteomes" id="UP001648503">
    <property type="component" value="Unassembled WGS sequence"/>
</dbReference>
<reference evidence="9 10" key="1">
    <citation type="submission" date="2021-02" db="EMBL/GenBank/DDBJ databases">
        <title>Variation within the Batrachochytrium salamandrivorans European outbreak.</title>
        <authorList>
            <person name="Kelly M."/>
            <person name="Pasmans F."/>
            <person name="Shea T.P."/>
            <person name="Munoz J.F."/>
            <person name="Carranza S."/>
            <person name="Cuomo C.A."/>
            <person name="Martel A."/>
        </authorList>
    </citation>
    <scope>NUCLEOTIDE SEQUENCE [LARGE SCALE GENOMIC DNA]</scope>
    <source>
        <strain evidence="9 10">AMFP18/2</strain>
    </source>
</reference>
<evidence type="ECO:0000256" key="3">
    <source>
        <dbReference type="ARBA" id="ARBA00022490"/>
    </source>
</evidence>
<dbReference type="Pfam" id="PF04130">
    <property type="entry name" value="GCP_C_terminal"/>
    <property type="match status" value="1"/>
</dbReference>
<feature type="domain" description="Gamma tubulin complex component C-terminal" evidence="7">
    <location>
        <begin position="1197"/>
        <end position="1512"/>
    </location>
</feature>
<dbReference type="PANTHER" id="PTHR19302">
    <property type="entry name" value="GAMMA TUBULIN COMPLEX PROTEIN"/>
    <property type="match status" value="1"/>
</dbReference>
<organism evidence="9 10">
    <name type="scientific">Batrachochytrium salamandrivorans</name>
    <dbReference type="NCBI Taxonomy" id="1357716"/>
    <lineage>
        <taxon>Eukaryota</taxon>
        <taxon>Fungi</taxon>
        <taxon>Fungi incertae sedis</taxon>
        <taxon>Chytridiomycota</taxon>
        <taxon>Chytridiomycota incertae sedis</taxon>
        <taxon>Chytridiomycetes</taxon>
        <taxon>Rhizophydiales</taxon>
        <taxon>Rhizophydiales incertae sedis</taxon>
        <taxon>Batrachochytrium</taxon>
    </lineage>
</organism>
<dbReference type="Pfam" id="PF17681">
    <property type="entry name" value="GCP_N_terminal"/>
    <property type="match status" value="1"/>
</dbReference>
<evidence type="ECO:0008006" key="11">
    <source>
        <dbReference type="Google" id="ProtNLM"/>
    </source>
</evidence>
<evidence type="ECO:0000256" key="2">
    <source>
        <dbReference type="ARBA" id="ARBA00010337"/>
    </source>
</evidence>
<dbReference type="InterPro" id="IPR041470">
    <property type="entry name" value="GCP_N"/>
</dbReference>
<name>A0ABQ8ETU7_9FUNG</name>
<dbReference type="InterPro" id="IPR007259">
    <property type="entry name" value="GCP"/>
</dbReference>
<keyword evidence="10" id="KW-1185">Reference proteome</keyword>
<dbReference type="Gene3D" id="1.20.120.1900">
    <property type="entry name" value="Gamma-tubulin complex, C-terminal domain"/>
    <property type="match status" value="1"/>
</dbReference>
<comment type="similarity">
    <text evidence="2">Belongs to the TUBGCP family.</text>
</comment>
<dbReference type="EMBL" id="JAFCIX010000573">
    <property type="protein sequence ID" value="KAH6586481.1"/>
    <property type="molecule type" value="Genomic_DNA"/>
</dbReference>